<name>A0A844QPC1_9HYPH</name>
<keyword evidence="1" id="KW-1133">Transmembrane helix</keyword>
<evidence type="ECO:0000313" key="3">
    <source>
        <dbReference type="Proteomes" id="UP000463224"/>
    </source>
</evidence>
<organism evidence="2 3">
    <name type="scientific">Nitratireductor arenosus</name>
    <dbReference type="NCBI Taxonomy" id="2682096"/>
    <lineage>
        <taxon>Bacteria</taxon>
        <taxon>Pseudomonadati</taxon>
        <taxon>Pseudomonadota</taxon>
        <taxon>Alphaproteobacteria</taxon>
        <taxon>Hyphomicrobiales</taxon>
        <taxon>Phyllobacteriaceae</taxon>
        <taxon>Nitratireductor</taxon>
    </lineage>
</organism>
<comment type="caution">
    <text evidence="2">The sequence shown here is derived from an EMBL/GenBank/DDBJ whole genome shotgun (WGS) entry which is preliminary data.</text>
</comment>
<evidence type="ECO:0008006" key="4">
    <source>
        <dbReference type="Google" id="ProtNLM"/>
    </source>
</evidence>
<reference evidence="2 3" key="1">
    <citation type="submission" date="2019-12" db="EMBL/GenBank/DDBJ databases">
        <title>Nitratireductor arenosus sp. nov., Isolated from sea sand, Jeju island, South Korea.</title>
        <authorList>
            <person name="Kim W."/>
        </authorList>
    </citation>
    <scope>NUCLEOTIDE SEQUENCE [LARGE SCALE GENOMIC DNA]</scope>
    <source>
        <strain evidence="2 3">CAU 1489</strain>
    </source>
</reference>
<dbReference type="InterPro" id="IPR037185">
    <property type="entry name" value="EmrE-like"/>
</dbReference>
<keyword evidence="1" id="KW-0812">Transmembrane</keyword>
<keyword evidence="3" id="KW-1185">Reference proteome</keyword>
<dbReference type="EMBL" id="WPHG01000008">
    <property type="protein sequence ID" value="MVA99800.1"/>
    <property type="molecule type" value="Genomic_DNA"/>
</dbReference>
<feature type="transmembrane region" description="Helical" evidence="1">
    <location>
        <begin position="98"/>
        <end position="114"/>
    </location>
</feature>
<accession>A0A844QPC1</accession>
<feature type="transmembrane region" description="Helical" evidence="1">
    <location>
        <begin position="46"/>
        <end position="64"/>
    </location>
</feature>
<evidence type="ECO:0000313" key="2">
    <source>
        <dbReference type="EMBL" id="MVA99800.1"/>
    </source>
</evidence>
<dbReference type="SUPFAM" id="SSF103481">
    <property type="entry name" value="Multidrug resistance efflux transporter EmrE"/>
    <property type="match status" value="1"/>
</dbReference>
<keyword evidence="1" id="KW-0472">Membrane</keyword>
<evidence type="ECO:0000256" key="1">
    <source>
        <dbReference type="SAM" id="Phobius"/>
    </source>
</evidence>
<sequence length="116" mass="12177">MSNLALVTLVGVCIGFGQFCFALFVRGLPPTPELVPLAVATLRSPWLYGTVALYGSGVVFYGLLLRQATLISANISIIVIVAALSCVFSLILGEKPSMAQWIGVGLAIPSIVLLRG</sequence>
<protein>
    <recommendedName>
        <fullName evidence="4">EamA domain-containing protein</fullName>
    </recommendedName>
</protein>
<dbReference type="RefSeq" id="WP_156715382.1">
    <property type="nucleotide sequence ID" value="NZ_WPHG01000008.1"/>
</dbReference>
<dbReference type="AlphaFoldDB" id="A0A844QPC1"/>
<feature type="transmembrane region" description="Helical" evidence="1">
    <location>
        <begin position="71"/>
        <end position="92"/>
    </location>
</feature>
<gene>
    <name evidence="2" type="ORF">GN330_21330</name>
</gene>
<dbReference type="Proteomes" id="UP000463224">
    <property type="component" value="Unassembled WGS sequence"/>
</dbReference>
<proteinExistence type="predicted"/>